<evidence type="ECO:0000313" key="2">
    <source>
        <dbReference type="EMBL" id="RCN34248.1"/>
    </source>
</evidence>
<protein>
    <submittedName>
        <fullName evidence="2">Uncharacterized protein</fullName>
    </submittedName>
</protein>
<accession>A0A368FRX4</accession>
<feature type="transmembrane region" description="Helical" evidence="1">
    <location>
        <begin position="15"/>
        <end position="41"/>
    </location>
</feature>
<keyword evidence="1" id="KW-0472">Membrane</keyword>
<reference evidence="2 3" key="1">
    <citation type="submission" date="2014-10" db="EMBL/GenBank/DDBJ databases">
        <title>Draft genome of the hookworm Ancylostoma caninum.</title>
        <authorList>
            <person name="Mitreva M."/>
        </authorList>
    </citation>
    <scope>NUCLEOTIDE SEQUENCE [LARGE SCALE GENOMIC DNA]</scope>
    <source>
        <strain evidence="2 3">Baltimore</strain>
    </source>
</reference>
<comment type="caution">
    <text evidence="2">The sequence shown here is derived from an EMBL/GenBank/DDBJ whole genome shotgun (WGS) entry which is preliminary data.</text>
</comment>
<evidence type="ECO:0000256" key="1">
    <source>
        <dbReference type="SAM" id="Phobius"/>
    </source>
</evidence>
<proteinExistence type="predicted"/>
<evidence type="ECO:0000313" key="3">
    <source>
        <dbReference type="Proteomes" id="UP000252519"/>
    </source>
</evidence>
<dbReference type="EMBL" id="JOJR01000807">
    <property type="protein sequence ID" value="RCN34248.1"/>
    <property type="molecule type" value="Genomic_DNA"/>
</dbReference>
<dbReference type="Proteomes" id="UP000252519">
    <property type="component" value="Unassembled WGS sequence"/>
</dbReference>
<sequence length="169" mass="18540">MRSATGETTNSTSLFAVYVTMKCVQGISIASVFILYFFVVTTLWRKQVYHSNLIVLLTALPVSSLIAVCMSLAMDIFGGFNLLVSPLVDVIEFAMKSGMFGGALNLPNFIIERIAATVLVDKYEKCNESFPLFSSAMVLAQIEACLKTKSSIGEQNPAVLRRADSTERY</sequence>
<dbReference type="AlphaFoldDB" id="A0A368FRX4"/>
<organism evidence="2 3">
    <name type="scientific">Ancylostoma caninum</name>
    <name type="common">Dog hookworm</name>
    <dbReference type="NCBI Taxonomy" id="29170"/>
    <lineage>
        <taxon>Eukaryota</taxon>
        <taxon>Metazoa</taxon>
        <taxon>Ecdysozoa</taxon>
        <taxon>Nematoda</taxon>
        <taxon>Chromadorea</taxon>
        <taxon>Rhabditida</taxon>
        <taxon>Rhabditina</taxon>
        <taxon>Rhabditomorpha</taxon>
        <taxon>Strongyloidea</taxon>
        <taxon>Ancylostomatidae</taxon>
        <taxon>Ancylostomatinae</taxon>
        <taxon>Ancylostoma</taxon>
    </lineage>
</organism>
<gene>
    <name evidence="2" type="ORF">ANCCAN_19913</name>
</gene>
<dbReference type="OrthoDB" id="5822576at2759"/>
<keyword evidence="3" id="KW-1185">Reference proteome</keyword>
<name>A0A368FRX4_ANCCA</name>
<keyword evidence="1" id="KW-0812">Transmembrane</keyword>
<feature type="transmembrane region" description="Helical" evidence="1">
    <location>
        <begin position="53"/>
        <end position="74"/>
    </location>
</feature>
<keyword evidence="1" id="KW-1133">Transmembrane helix</keyword>